<evidence type="ECO:0000259" key="4">
    <source>
        <dbReference type="PROSITE" id="PS51118"/>
    </source>
</evidence>
<dbReference type="SUPFAM" id="SSF46785">
    <property type="entry name" value="Winged helix' DNA-binding domain"/>
    <property type="match status" value="1"/>
</dbReference>
<dbReference type="InterPro" id="IPR036388">
    <property type="entry name" value="WH-like_DNA-bd_sf"/>
</dbReference>
<dbReference type="AlphaFoldDB" id="A0A1I7IMR5"/>
<protein>
    <submittedName>
        <fullName evidence="5">Transcriptional regulator, HxlR family</fullName>
    </submittedName>
</protein>
<accession>A0A1I7IMR5</accession>
<evidence type="ECO:0000313" key="6">
    <source>
        <dbReference type="Proteomes" id="UP000199138"/>
    </source>
</evidence>
<dbReference type="PROSITE" id="PS51118">
    <property type="entry name" value="HTH_HXLR"/>
    <property type="match status" value="1"/>
</dbReference>
<dbReference type="Pfam" id="PF01638">
    <property type="entry name" value="HxlR"/>
    <property type="match status" value="1"/>
</dbReference>
<dbReference type="OrthoDB" id="9797599at2"/>
<sequence length="122" mass="13652">MKPEECKEETVMFKGISFPCTVSLAMSLIGGKWKAVILYHLMNGSKRYHELRTEMPTVTEMTLSIQLKQLAEDGLIKRKVNGSKPPLKVTYSLTALGKTVIPVLNNLTDWGNYLARISPSPK</sequence>
<keyword evidence="6" id="KW-1185">Reference proteome</keyword>
<dbReference type="Proteomes" id="UP000199138">
    <property type="component" value="Unassembled WGS sequence"/>
</dbReference>
<dbReference type="PANTHER" id="PTHR33204">
    <property type="entry name" value="TRANSCRIPTIONAL REGULATOR, MARR FAMILY"/>
    <property type="match status" value="1"/>
</dbReference>
<dbReference type="EMBL" id="FPBK01000018">
    <property type="protein sequence ID" value="SFU74207.1"/>
    <property type="molecule type" value="Genomic_DNA"/>
</dbReference>
<reference evidence="6" key="1">
    <citation type="submission" date="2016-10" db="EMBL/GenBank/DDBJ databases">
        <authorList>
            <person name="Varghese N."/>
            <person name="Submissions S."/>
        </authorList>
    </citation>
    <scope>NUCLEOTIDE SEQUENCE [LARGE SCALE GENOMIC DNA]</scope>
    <source>
        <strain evidence="6">CGMCC 1.12333</strain>
    </source>
</reference>
<dbReference type="PANTHER" id="PTHR33204:SF29">
    <property type="entry name" value="TRANSCRIPTIONAL REGULATOR"/>
    <property type="match status" value="1"/>
</dbReference>
<keyword evidence="3" id="KW-0804">Transcription</keyword>
<dbReference type="InterPro" id="IPR036390">
    <property type="entry name" value="WH_DNA-bd_sf"/>
</dbReference>
<organism evidence="5 6">
    <name type="scientific">Pustulibacterium marinum</name>
    <dbReference type="NCBI Taxonomy" id="1224947"/>
    <lineage>
        <taxon>Bacteria</taxon>
        <taxon>Pseudomonadati</taxon>
        <taxon>Bacteroidota</taxon>
        <taxon>Flavobacteriia</taxon>
        <taxon>Flavobacteriales</taxon>
        <taxon>Flavobacteriaceae</taxon>
        <taxon>Pustulibacterium</taxon>
    </lineage>
</organism>
<dbReference type="RefSeq" id="WP_093026338.1">
    <property type="nucleotide sequence ID" value="NZ_FPBK01000018.1"/>
</dbReference>
<dbReference type="GO" id="GO:0003677">
    <property type="term" value="F:DNA binding"/>
    <property type="evidence" value="ECO:0007669"/>
    <property type="project" value="UniProtKB-KW"/>
</dbReference>
<dbReference type="InterPro" id="IPR002577">
    <property type="entry name" value="HTH_HxlR"/>
</dbReference>
<name>A0A1I7IMR5_9FLAO</name>
<keyword evidence="1" id="KW-0805">Transcription regulation</keyword>
<gene>
    <name evidence="5" type="ORF">SAMN05216480_11818</name>
</gene>
<proteinExistence type="predicted"/>
<keyword evidence="2" id="KW-0238">DNA-binding</keyword>
<feature type="domain" description="HTH hxlR-type" evidence="4">
    <location>
        <begin position="20"/>
        <end position="119"/>
    </location>
</feature>
<dbReference type="Gene3D" id="1.10.10.10">
    <property type="entry name" value="Winged helix-like DNA-binding domain superfamily/Winged helix DNA-binding domain"/>
    <property type="match status" value="1"/>
</dbReference>
<evidence type="ECO:0000256" key="2">
    <source>
        <dbReference type="ARBA" id="ARBA00023125"/>
    </source>
</evidence>
<evidence type="ECO:0000313" key="5">
    <source>
        <dbReference type="EMBL" id="SFU74207.1"/>
    </source>
</evidence>
<evidence type="ECO:0000256" key="1">
    <source>
        <dbReference type="ARBA" id="ARBA00023015"/>
    </source>
</evidence>
<evidence type="ECO:0000256" key="3">
    <source>
        <dbReference type="ARBA" id="ARBA00023163"/>
    </source>
</evidence>